<evidence type="ECO:0000256" key="1">
    <source>
        <dbReference type="ARBA" id="ARBA00006484"/>
    </source>
</evidence>
<dbReference type="PROSITE" id="PS00061">
    <property type="entry name" value="ADH_SHORT"/>
    <property type="match status" value="1"/>
</dbReference>
<accession>A0A6B1DQH8</accession>
<evidence type="ECO:0000259" key="4">
    <source>
        <dbReference type="SMART" id="SM00822"/>
    </source>
</evidence>
<dbReference type="FunFam" id="3.40.50.720:FF:000084">
    <property type="entry name" value="Short-chain dehydrogenase reductase"/>
    <property type="match status" value="1"/>
</dbReference>
<dbReference type="InterPro" id="IPR057326">
    <property type="entry name" value="KR_dom"/>
</dbReference>
<dbReference type="CDD" id="cd05233">
    <property type="entry name" value="SDR_c"/>
    <property type="match status" value="1"/>
</dbReference>
<dbReference type="PRINTS" id="PR00080">
    <property type="entry name" value="SDRFAMILY"/>
</dbReference>
<dbReference type="PRINTS" id="PR00081">
    <property type="entry name" value="GDHRDH"/>
</dbReference>
<evidence type="ECO:0000256" key="2">
    <source>
        <dbReference type="ARBA" id="ARBA00022857"/>
    </source>
</evidence>
<dbReference type="InterPro" id="IPR002347">
    <property type="entry name" value="SDR_fam"/>
</dbReference>
<gene>
    <name evidence="5" type="ORF">F4Y08_01835</name>
</gene>
<dbReference type="InterPro" id="IPR020904">
    <property type="entry name" value="Sc_DH/Rdtase_CS"/>
</dbReference>
<proteinExistence type="inferred from homology"/>
<dbReference type="AlphaFoldDB" id="A0A6B1DQH8"/>
<dbReference type="PANTHER" id="PTHR43618">
    <property type="entry name" value="7-ALPHA-HYDROXYSTEROID DEHYDROGENASE"/>
    <property type="match status" value="1"/>
</dbReference>
<dbReference type="SMART" id="SM00822">
    <property type="entry name" value="PKS_KR"/>
    <property type="match status" value="1"/>
</dbReference>
<protein>
    <submittedName>
        <fullName evidence="5">SDR family oxidoreductase</fullName>
    </submittedName>
</protein>
<dbReference type="GO" id="GO:0016491">
    <property type="term" value="F:oxidoreductase activity"/>
    <property type="evidence" value="ECO:0007669"/>
    <property type="project" value="UniProtKB-KW"/>
</dbReference>
<feature type="domain" description="Ketoreductase" evidence="4">
    <location>
        <begin position="13"/>
        <end position="184"/>
    </location>
</feature>
<comment type="similarity">
    <text evidence="1">Belongs to the short-chain dehydrogenases/reductases (SDR) family.</text>
</comment>
<dbReference type="PANTHER" id="PTHR43618:SF8">
    <property type="entry name" value="7ALPHA-HYDROXYSTEROID DEHYDROGENASE"/>
    <property type="match status" value="1"/>
</dbReference>
<evidence type="ECO:0000256" key="3">
    <source>
        <dbReference type="ARBA" id="ARBA00023002"/>
    </source>
</evidence>
<dbReference type="InterPro" id="IPR052178">
    <property type="entry name" value="Sec_Metab_Biosynth_SDR"/>
</dbReference>
<dbReference type="Pfam" id="PF13561">
    <property type="entry name" value="adh_short_C2"/>
    <property type="match status" value="1"/>
</dbReference>
<evidence type="ECO:0000313" key="5">
    <source>
        <dbReference type="EMBL" id="MYD89066.1"/>
    </source>
</evidence>
<dbReference type="InterPro" id="IPR036291">
    <property type="entry name" value="NAD(P)-bd_dom_sf"/>
</dbReference>
<name>A0A6B1DQH8_9CHLR</name>
<dbReference type="SUPFAM" id="SSF51735">
    <property type="entry name" value="NAD(P)-binding Rossmann-fold domains"/>
    <property type="match status" value="1"/>
</dbReference>
<keyword evidence="3" id="KW-0560">Oxidoreductase</keyword>
<reference evidence="5" key="1">
    <citation type="submission" date="2019-09" db="EMBL/GenBank/DDBJ databases">
        <title>Characterisation of the sponge microbiome using genome-centric metagenomics.</title>
        <authorList>
            <person name="Engelberts J.P."/>
            <person name="Robbins S.J."/>
            <person name="De Goeij J.M."/>
            <person name="Aranda M."/>
            <person name="Bell S.C."/>
            <person name="Webster N.S."/>
        </authorList>
    </citation>
    <scope>NUCLEOTIDE SEQUENCE</scope>
    <source>
        <strain evidence="5">SB0662_bin_9</strain>
    </source>
</reference>
<comment type="caution">
    <text evidence="5">The sequence shown here is derived from an EMBL/GenBank/DDBJ whole genome shotgun (WGS) entry which is preliminary data.</text>
</comment>
<organism evidence="5">
    <name type="scientific">Caldilineaceae bacterium SB0662_bin_9</name>
    <dbReference type="NCBI Taxonomy" id="2605258"/>
    <lineage>
        <taxon>Bacteria</taxon>
        <taxon>Bacillati</taxon>
        <taxon>Chloroflexota</taxon>
        <taxon>Caldilineae</taxon>
        <taxon>Caldilineales</taxon>
        <taxon>Caldilineaceae</taxon>
    </lineage>
</organism>
<keyword evidence="2" id="KW-0521">NADP</keyword>
<dbReference type="Gene3D" id="3.40.50.720">
    <property type="entry name" value="NAD(P)-binding Rossmann-like Domain"/>
    <property type="match status" value="1"/>
</dbReference>
<sequence>MVAANRLFSLDGESALVTGGSTGIGAAISRLFLQMGARVTIASRRESKLQAFRDSVPQHAMSLHSVPGDVAVDSERIVATAVAAMGSISILVNNASTSVGKPMSDMTGAEWQTVYTTNLEAAFRLCQSALPSLEANRGCILHISSASAVAGDYDDAAYVSSKSGLEGFSRHLAVELAADGVRSNVIRPGLINTEAFADYPDEFFESQIPLIPLGRLGSPEDVAYAALYLCSREAAFVTGAVLTVDGGETRI</sequence>
<dbReference type="EMBL" id="VXPY01000013">
    <property type="protein sequence ID" value="MYD89066.1"/>
    <property type="molecule type" value="Genomic_DNA"/>
</dbReference>